<proteinExistence type="inferred from homology"/>
<dbReference type="SUPFAM" id="SSF89124">
    <property type="entry name" value="Nop domain"/>
    <property type="match status" value="1"/>
</dbReference>
<dbReference type="GO" id="GO:0031428">
    <property type="term" value="C:box C/D methylation guide snoRNP complex"/>
    <property type="evidence" value="ECO:0007669"/>
    <property type="project" value="InterPro"/>
</dbReference>
<dbReference type="AlphaFoldDB" id="A0A2Z6NZI2"/>
<gene>
    <name evidence="3" type="ORF">TSUD_90080</name>
</gene>
<dbReference type="Gene3D" id="1.10.287.4070">
    <property type="match status" value="1"/>
</dbReference>
<evidence type="ECO:0000313" key="4">
    <source>
        <dbReference type="Proteomes" id="UP000242715"/>
    </source>
</evidence>
<dbReference type="GO" id="GO:0030515">
    <property type="term" value="F:snoRNA binding"/>
    <property type="evidence" value="ECO:0007669"/>
    <property type="project" value="InterPro"/>
</dbReference>
<sequence>MLLLFQTADGGYAIFKELDDQAFELKAFSKLKTISKATQETTLPISNRQARKRLRKFLRVHCHNETLGVADSKLRSIIKYKLKIDCVHNNDVMELMRDLRYQVTELVVCLASQNMAPMNLGLCHRLSIYQKKFNTDKVEAMIVQAIDLLSNNDIKLNEISVRLREQYGCHFPELSKITMDNIQYARTVKMMCECIDVAKHHFSKILSEEVETELKEASITSMGTEIGEVELGNIIKRCDEVLALSEYRATFYNDLKIRINTIIPDLIAMVEEIVGARLISRNSKTITEVASQLPNDASQCQIQTLNMIMMLFKR</sequence>
<organism evidence="3 4">
    <name type="scientific">Trifolium subterraneum</name>
    <name type="common">Subterranean clover</name>
    <dbReference type="NCBI Taxonomy" id="3900"/>
    <lineage>
        <taxon>Eukaryota</taxon>
        <taxon>Viridiplantae</taxon>
        <taxon>Streptophyta</taxon>
        <taxon>Embryophyta</taxon>
        <taxon>Tracheophyta</taxon>
        <taxon>Spermatophyta</taxon>
        <taxon>Magnoliopsida</taxon>
        <taxon>eudicotyledons</taxon>
        <taxon>Gunneridae</taxon>
        <taxon>Pentapetalae</taxon>
        <taxon>rosids</taxon>
        <taxon>fabids</taxon>
        <taxon>Fabales</taxon>
        <taxon>Fabaceae</taxon>
        <taxon>Papilionoideae</taxon>
        <taxon>50 kb inversion clade</taxon>
        <taxon>NPAAA clade</taxon>
        <taxon>Hologalegina</taxon>
        <taxon>IRL clade</taxon>
        <taxon>Trifolieae</taxon>
        <taxon>Trifolium</taxon>
    </lineage>
</organism>
<feature type="domain" description="NOSIC" evidence="2">
    <location>
        <begin position="141"/>
        <end position="193"/>
    </location>
</feature>
<dbReference type="InterPro" id="IPR036070">
    <property type="entry name" value="Nop_dom_sf"/>
</dbReference>
<protein>
    <recommendedName>
        <fullName evidence="2">NOSIC domain-containing protein</fullName>
    </recommendedName>
</protein>
<dbReference type="Proteomes" id="UP000242715">
    <property type="component" value="Unassembled WGS sequence"/>
</dbReference>
<reference evidence="4" key="1">
    <citation type="journal article" date="2017" name="Front. Plant Sci.">
        <title>Climate Clever Clovers: New Paradigm to Reduce the Environmental Footprint of Ruminants by Breeding Low Methanogenic Forages Utilizing Haplotype Variation.</title>
        <authorList>
            <person name="Kaur P."/>
            <person name="Appels R."/>
            <person name="Bayer P.E."/>
            <person name="Keeble-Gagnere G."/>
            <person name="Wang J."/>
            <person name="Hirakawa H."/>
            <person name="Shirasawa K."/>
            <person name="Vercoe P."/>
            <person name="Stefanova K."/>
            <person name="Durmic Z."/>
            <person name="Nichols P."/>
            <person name="Revell C."/>
            <person name="Isobe S.N."/>
            <person name="Edwards D."/>
            <person name="Erskine W."/>
        </authorList>
    </citation>
    <scope>NUCLEOTIDE SEQUENCE [LARGE SCALE GENOMIC DNA]</scope>
    <source>
        <strain evidence="4">cv. Daliak</strain>
    </source>
</reference>
<dbReference type="OrthoDB" id="10396852at2759"/>
<accession>A0A2Z6NZI2</accession>
<keyword evidence="4" id="KW-1185">Reference proteome</keyword>
<evidence type="ECO:0000259" key="2">
    <source>
        <dbReference type="SMART" id="SM00931"/>
    </source>
</evidence>
<dbReference type="SMART" id="SM00931">
    <property type="entry name" value="NOSIC"/>
    <property type="match status" value="1"/>
</dbReference>
<name>A0A2Z6NZI2_TRISU</name>
<dbReference type="InterPro" id="IPR045056">
    <property type="entry name" value="Nop56/Nop58"/>
</dbReference>
<dbReference type="Pfam" id="PF01798">
    <property type="entry name" value="Nop"/>
    <property type="match status" value="1"/>
</dbReference>
<comment type="similarity">
    <text evidence="1">Belongs to the NOP5/NOP56 family.</text>
</comment>
<dbReference type="PANTHER" id="PTHR10894">
    <property type="entry name" value="NUCLEOLAR PROTEIN 5 NUCLEOLAR PROTEIN NOP5 NOP58"/>
    <property type="match status" value="1"/>
</dbReference>
<dbReference type="InterPro" id="IPR012976">
    <property type="entry name" value="NOSIC"/>
</dbReference>
<dbReference type="InterPro" id="IPR002687">
    <property type="entry name" value="Nop_dom"/>
</dbReference>
<evidence type="ECO:0000256" key="1">
    <source>
        <dbReference type="ARBA" id="ARBA00009211"/>
    </source>
</evidence>
<dbReference type="EMBL" id="DF974331">
    <property type="protein sequence ID" value="GAU47603.1"/>
    <property type="molecule type" value="Genomic_DNA"/>
</dbReference>
<dbReference type="PANTHER" id="PTHR10894:SF1">
    <property type="entry name" value="NUCLEOLAR PROTEIN 58"/>
    <property type="match status" value="1"/>
</dbReference>
<dbReference type="GO" id="GO:0032040">
    <property type="term" value="C:small-subunit processome"/>
    <property type="evidence" value="ECO:0007669"/>
    <property type="project" value="InterPro"/>
</dbReference>
<evidence type="ECO:0000313" key="3">
    <source>
        <dbReference type="EMBL" id="GAU47603.1"/>
    </source>
</evidence>